<keyword evidence="1" id="KW-1133">Transmembrane helix</keyword>
<sequence length="277" mass="31977">MKQKPIYVEINIASDIETLWEYTQNPMLHKEWDLRFSDITYLHRLPGEPQRFLYETRIGFGLKVSGTGESMGDKRPQSSERVSALAFASDHPLSLIKEGRGYWKYIERDNGNITFLTQYQYETARGLPGRLIDRFLFRPLLGWATAWSFDALRLWIEQNRHPKISVRFGFVYVLMCLVFSLYWFFQGFYDCFADAEIVRGALETGVGVLWLLPMRGKRLIHAGQSVFFCVTAMLYSGGGFAIPLGILTIAGLILELKLPSARHTKRKREKRNDGFNV</sequence>
<evidence type="ECO:0008006" key="4">
    <source>
        <dbReference type="Google" id="ProtNLM"/>
    </source>
</evidence>
<comment type="caution">
    <text evidence="2">The sequence shown here is derived from an EMBL/GenBank/DDBJ whole genome shotgun (WGS) entry which is preliminary data.</text>
</comment>
<keyword evidence="1" id="KW-0812">Transmembrane</keyword>
<protein>
    <recommendedName>
        <fullName evidence="4">Membrane protein YndG</fullName>
    </recommendedName>
</protein>
<evidence type="ECO:0000313" key="2">
    <source>
        <dbReference type="EMBL" id="OIK22026.1"/>
    </source>
</evidence>
<reference evidence="2 3" key="1">
    <citation type="submission" date="2016-10" db="EMBL/GenBank/DDBJ databases">
        <authorList>
            <person name="Marach S."/>
            <person name="Prathuangwong S."/>
            <person name="Takikawa Y."/>
            <person name="Dohra H."/>
        </authorList>
    </citation>
    <scope>NUCLEOTIDE SEQUENCE [LARGE SCALE GENOMIC DNA]</scope>
    <source>
        <strain evidence="2 3">K2</strain>
    </source>
</reference>
<feature type="transmembrane region" description="Helical" evidence="1">
    <location>
        <begin position="168"/>
        <end position="185"/>
    </location>
</feature>
<keyword evidence="1" id="KW-0472">Membrane</keyword>
<dbReference type="Proteomes" id="UP000180036">
    <property type="component" value="Unassembled WGS sequence"/>
</dbReference>
<dbReference type="SUPFAM" id="SSF55961">
    <property type="entry name" value="Bet v1-like"/>
    <property type="match status" value="1"/>
</dbReference>
<evidence type="ECO:0000313" key="3">
    <source>
        <dbReference type="Proteomes" id="UP000180036"/>
    </source>
</evidence>
<feature type="transmembrane region" description="Helical" evidence="1">
    <location>
        <begin position="226"/>
        <end position="254"/>
    </location>
</feature>
<dbReference type="EMBL" id="MOEA01000001">
    <property type="protein sequence ID" value="OIK22026.1"/>
    <property type="molecule type" value="Genomic_DNA"/>
</dbReference>
<organism evidence="2 3">
    <name type="scientific">Bacillus amyloliquefaciens</name>
    <name type="common">Bacillus velezensis</name>
    <dbReference type="NCBI Taxonomy" id="1390"/>
    <lineage>
        <taxon>Bacteria</taxon>
        <taxon>Bacillati</taxon>
        <taxon>Bacillota</taxon>
        <taxon>Bacilli</taxon>
        <taxon>Bacillales</taxon>
        <taxon>Bacillaceae</taxon>
        <taxon>Bacillus</taxon>
        <taxon>Bacillus amyloliquefaciens group</taxon>
    </lineage>
</organism>
<gene>
    <name evidence="2" type="ORF">BKP66_00180</name>
</gene>
<proteinExistence type="predicted"/>
<accession>A0AAP7N9M2</accession>
<evidence type="ECO:0000256" key="1">
    <source>
        <dbReference type="SAM" id="Phobius"/>
    </source>
</evidence>
<dbReference type="RefSeq" id="WP_071346703.1">
    <property type="nucleotide sequence ID" value="NZ_MOEA01000001.1"/>
</dbReference>
<dbReference type="AlphaFoldDB" id="A0AAP7N9M2"/>
<name>A0AAP7N9M2_BACAM</name>